<proteinExistence type="predicted"/>
<protein>
    <submittedName>
        <fullName evidence="2">Uncharacterized protein</fullName>
    </submittedName>
</protein>
<evidence type="ECO:0000313" key="2">
    <source>
        <dbReference type="EMBL" id="ADI20336.1"/>
    </source>
</evidence>
<organism evidence="2">
    <name type="scientific">uncultured alpha proteobacterium EB080_L27A02</name>
    <dbReference type="NCBI Taxonomy" id="710796"/>
    <lineage>
        <taxon>Bacteria</taxon>
        <taxon>Pseudomonadati</taxon>
        <taxon>Pseudomonadota</taxon>
        <taxon>Alphaproteobacteria</taxon>
        <taxon>environmental samples</taxon>
    </lineage>
</organism>
<feature type="region of interest" description="Disordered" evidence="1">
    <location>
        <begin position="18"/>
        <end position="46"/>
    </location>
</feature>
<dbReference type="EMBL" id="GU474940">
    <property type="protein sequence ID" value="ADI20336.1"/>
    <property type="molecule type" value="Genomic_DNA"/>
</dbReference>
<evidence type="ECO:0000256" key="1">
    <source>
        <dbReference type="SAM" id="MobiDB-lite"/>
    </source>
</evidence>
<reference evidence="2" key="1">
    <citation type="journal article" date="2011" name="Environ. Microbiol.">
        <title>Time-series analyses of Monterey Bay coastal microbial picoplankton using a 'genome proxy' microarray.</title>
        <authorList>
            <person name="Rich V.I."/>
            <person name="Pham V.D."/>
            <person name="Eppley J."/>
            <person name="Shi Y."/>
            <person name="DeLong E.F."/>
        </authorList>
    </citation>
    <scope>NUCLEOTIDE SEQUENCE</scope>
</reference>
<feature type="compositionally biased region" description="Basic and acidic residues" evidence="1">
    <location>
        <begin position="33"/>
        <end position="46"/>
    </location>
</feature>
<sequence length="46" mass="5095">MPVDCRVSLDKMAKHNDHMQGINNNQVPAGRSALDKRKYGRENAGA</sequence>
<accession>E0Y0Z5</accession>
<dbReference type="AlphaFoldDB" id="E0Y0Z5"/>
<name>E0Y0Z5_9PROT</name>